<dbReference type="EMBL" id="JBGFUD010009732">
    <property type="protein sequence ID" value="MFH4982628.1"/>
    <property type="molecule type" value="Genomic_DNA"/>
</dbReference>
<accession>A0ABD6ERQ7</accession>
<evidence type="ECO:0008006" key="4">
    <source>
        <dbReference type="Google" id="ProtNLM"/>
    </source>
</evidence>
<keyword evidence="3" id="KW-1185">Reference proteome</keyword>
<dbReference type="Proteomes" id="UP001608902">
    <property type="component" value="Unassembled WGS sequence"/>
</dbReference>
<keyword evidence="1" id="KW-0732">Signal</keyword>
<comment type="caution">
    <text evidence="2">The sequence shown here is derived from an EMBL/GenBank/DDBJ whole genome shotgun (WGS) entry which is preliminary data.</text>
</comment>
<reference evidence="2 3" key="1">
    <citation type="submission" date="2024-08" db="EMBL/GenBank/DDBJ databases">
        <title>Gnathostoma spinigerum genome.</title>
        <authorList>
            <person name="Gonzalez-Bertolin B."/>
            <person name="Monzon S."/>
            <person name="Zaballos A."/>
            <person name="Jimenez P."/>
            <person name="Dekumyoy P."/>
            <person name="Varona S."/>
            <person name="Cuesta I."/>
            <person name="Sumanam S."/>
            <person name="Adisakwattana P."/>
            <person name="Gasser R.B."/>
            <person name="Hernandez-Gonzalez A."/>
            <person name="Young N.D."/>
            <person name="Perteguer M.J."/>
        </authorList>
    </citation>
    <scope>NUCLEOTIDE SEQUENCE [LARGE SCALE GENOMIC DNA]</scope>
    <source>
        <strain evidence="2">AL3</strain>
        <tissue evidence="2">Liver</tissue>
    </source>
</reference>
<feature type="signal peptide" evidence="1">
    <location>
        <begin position="1"/>
        <end position="30"/>
    </location>
</feature>
<organism evidence="2 3">
    <name type="scientific">Gnathostoma spinigerum</name>
    <dbReference type="NCBI Taxonomy" id="75299"/>
    <lineage>
        <taxon>Eukaryota</taxon>
        <taxon>Metazoa</taxon>
        <taxon>Ecdysozoa</taxon>
        <taxon>Nematoda</taxon>
        <taxon>Chromadorea</taxon>
        <taxon>Rhabditida</taxon>
        <taxon>Spirurina</taxon>
        <taxon>Gnathostomatomorpha</taxon>
        <taxon>Gnathostomatoidea</taxon>
        <taxon>Gnathostomatidae</taxon>
        <taxon>Gnathostoma</taxon>
    </lineage>
</organism>
<evidence type="ECO:0000313" key="3">
    <source>
        <dbReference type="Proteomes" id="UP001608902"/>
    </source>
</evidence>
<evidence type="ECO:0000313" key="2">
    <source>
        <dbReference type="EMBL" id="MFH4982628.1"/>
    </source>
</evidence>
<protein>
    <recommendedName>
        <fullName evidence="4">CUB domain-containing protein</fullName>
    </recommendedName>
</protein>
<name>A0ABD6ERQ7_9BILA</name>
<evidence type="ECO:0000256" key="1">
    <source>
        <dbReference type="SAM" id="SignalP"/>
    </source>
</evidence>
<dbReference type="AlphaFoldDB" id="A0ABD6ERQ7"/>
<proteinExistence type="predicted"/>
<feature type="chain" id="PRO_5044819753" description="CUB domain-containing protein" evidence="1">
    <location>
        <begin position="31"/>
        <end position="110"/>
    </location>
</feature>
<sequence>MPPDGLVVLLLLQFELLAGVHISLSPDVNAFVVFSARDNYNGSVSEIYLQNGCPSTSYQSVVGSEASRRHFLPLNPLIRNYDCAVSVRIASSEINLVCAFEFLGGSWTCS</sequence>
<gene>
    <name evidence="2" type="ORF">AB6A40_009337</name>
</gene>